<dbReference type="Pfam" id="PF18906">
    <property type="entry name" value="Phage_tube_2"/>
    <property type="match status" value="1"/>
</dbReference>
<reference evidence="1" key="1">
    <citation type="journal article" date="2014" name="Front. Microbiol.">
        <title>High frequency of phylogenetically diverse reductive dehalogenase-homologous genes in deep subseafloor sedimentary metagenomes.</title>
        <authorList>
            <person name="Kawai M."/>
            <person name="Futagami T."/>
            <person name="Toyoda A."/>
            <person name="Takaki Y."/>
            <person name="Nishi S."/>
            <person name="Hori S."/>
            <person name="Arai W."/>
            <person name="Tsubouchi T."/>
            <person name="Morono Y."/>
            <person name="Uchiyama I."/>
            <person name="Ito T."/>
            <person name="Fujiyama A."/>
            <person name="Inagaki F."/>
            <person name="Takami H."/>
        </authorList>
    </citation>
    <scope>NUCLEOTIDE SEQUENCE</scope>
    <source>
        <strain evidence="1">Expedition CK06-06</strain>
    </source>
</reference>
<dbReference type="InterPro" id="IPR044000">
    <property type="entry name" value="Phage_tube_2"/>
</dbReference>
<evidence type="ECO:0000313" key="1">
    <source>
        <dbReference type="EMBL" id="GAH46908.1"/>
    </source>
</evidence>
<accession>X1HNL7</accession>
<feature type="non-terminal residue" evidence="1">
    <location>
        <position position="1"/>
    </location>
</feature>
<gene>
    <name evidence="1" type="ORF">S03H2_15145</name>
</gene>
<comment type="caution">
    <text evidence="1">The sequence shown here is derived from an EMBL/GenBank/DDBJ whole genome shotgun (WGS) entry which is preliminary data.</text>
</comment>
<organism evidence="1">
    <name type="scientific">marine sediment metagenome</name>
    <dbReference type="NCBI Taxonomy" id="412755"/>
    <lineage>
        <taxon>unclassified sequences</taxon>
        <taxon>metagenomes</taxon>
        <taxon>ecological metagenomes</taxon>
    </lineage>
</organism>
<name>X1HNL7_9ZZZZ</name>
<protein>
    <submittedName>
        <fullName evidence="1">Uncharacterized protein</fullName>
    </submittedName>
</protein>
<sequence>VTESIVTNIEDLISAAQRGILDEPKSYQGERSFAGDIVLEVHPASIGYILRSAINEQYPTTPDPAGTAENVLEDCEDAWDEAAGKNDKVISGIDATDFKKGTKSVKLQVTGAVGVDEILATESVHETGISMIADNKIKLWIKCSVACTTEGDLVLMISEVAGCGGVEGETLKSINLPPLNADVWTECAIDLTGMATFDAVISIGIKMHTALGECVIHIDDIRRQVITNATDSKQHIFIPRQATDFDPDCPLNSYSLEIYKDQVESFEFLGAIVNTLALNFSTTDKVLKATCGIIAKNGSLITKTGPPPALETTAPFVWENAVIWIGGTGDSNKNYDLESFGITYDNVCSAKYALNNDNVPRKFIRDGFRTIGVNFTIDFVDKTEYNLFLKGTEQP</sequence>
<feature type="non-terminal residue" evidence="1">
    <location>
        <position position="395"/>
    </location>
</feature>
<dbReference type="AlphaFoldDB" id="X1HNL7"/>
<dbReference type="EMBL" id="BARU01007687">
    <property type="protein sequence ID" value="GAH46908.1"/>
    <property type="molecule type" value="Genomic_DNA"/>
</dbReference>
<proteinExistence type="predicted"/>